<name>A0A2U3Q9F3_9BRAD</name>
<dbReference type="KEGG" id="bvz:BRAD3257_7277"/>
<keyword evidence="2" id="KW-0732">Signal</keyword>
<protein>
    <submittedName>
        <fullName evidence="3">Uncharacterized protein</fullName>
    </submittedName>
</protein>
<organism evidence="3 4">
    <name type="scientific">Bradyrhizobium vignae</name>
    <dbReference type="NCBI Taxonomy" id="1549949"/>
    <lineage>
        <taxon>Bacteria</taxon>
        <taxon>Pseudomonadati</taxon>
        <taxon>Pseudomonadota</taxon>
        <taxon>Alphaproteobacteria</taxon>
        <taxon>Hyphomicrobiales</taxon>
        <taxon>Nitrobacteraceae</taxon>
        <taxon>Bradyrhizobium</taxon>
    </lineage>
</organism>
<dbReference type="Proteomes" id="UP000246085">
    <property type="component" value="Chromosome BRAD3257"/>
</dbReference>
<feature type="compositionally biased region" description="Basic and acidic residues" evidence="1">
    <location>
        <begin position="172"/>
        <end position="182"/>
    </location>
</feature>
<sequence>MTEEIMSHKALMFAVLSFLVTLLPSHALAADPAKYAILTQGTSCSLDISEVSIKSFRLLAPVNQIDKLAGKGIINVHVCECYLMAGNVQKCVLDAIRKAETPQSLTKEQADLLGGKMFLVLPDRDEFVTLYLALQSESSAAAFELASRLLQQAAVAPSPDAPPPPAPPPPREPAKNADAEGAKRHRSCEVEPQICVKPKKSEAKESESSEGPDLVAEYELKCDGFPPIIVSTEGKAGFKVGPLEVSVSKP</sequence>
<feature type="compositionally biased region" description="Pro residues" evidence="1">
    <location>
        <begin position="159"/>
        <end position="171"/>
    </location>
</feature>
<proteinExistence type="predicted"/>
<evidence type="ECO:0000313" key="3">
    <source>
        <dbReference type="EMBL" id="SPP98044.1"/>
    </source>
</evidence>
<feature type="region of interest" description="Disordered" evidence="1">
    <location>
        <begin position="154"/>
        <end position="213"/>
    </location>
</feature>
<dbReference type="AlphaFoldDB" id="A0A2U3Q9F3"/>
<gene>
    <name evidence="3" type="ORF">BRAD3257_7277</name>
</gene>
<dbReference type="EMBL" id="LS398110">
    <property type="protein sequence ID" value="SPP98044.1"/>
    <property type="molecule type" value="Genomic_DNA"/>
</dbReference>
<reference evidence="3 4" key="1">
    <citation type="submission" date="2018-03" db="EMBL/GenBank/DDBJ databases">
        <authorList>
            <person name="Gully D."/>
        </authorList>
    </citation>
    <scope>NUCLEOTIDE SEQUENCE [LARGE SCALE GENOMIC DNA]</scope>
    <source>
        <strain evidence="3">ORS3257</strain>
    </source>
</reference>
<evidence type="ECO:0000256" key="1">
    <source>
        <dbReference type="SAM" id="MobiDB-lite"/>
    </source>
</evidence>
<accession>A0A2U3Q9F3</accession>
<feature type="signal peptide" evidence="2">
    <location>
        <begin position="1"/>
        <end position="29"/>
    </location>
</feature>
<evidence type="ECO:0000256" key="2">
    <source>
        <dbReference type="SAM" id="SignalP"/>
    </source>
</evidence>
<feature type="chain" id="PRO_5015651204" evidence="2">
    <location>
        <begin position="30"/>
        <end position="250"/>
    </location>
</feature>
<evidence type="ECO:0000313" key="4">
    <source>
        <dbReference type="Proteomes" id="UP000246085"/>
    </source>
</evidence>